<dbReference type="GO" id="GO:0008564">
    <property type="term" value="F:protein-exporting ATPase activity"/>
    <property type="evidence" value="ECO:0007669"/>
    <property type="project" value="UniProtKB-EC"/>
</dbReference>
<dbReference type="NCBIfam" id="NF009538">
    <property type="entry name" value="PRK12904.1"/>
    <property type="match status" value="1"/>
</dbReference>
<name>A0A7V3JAQ9_UNCC3</name>
<dbReference type="InterPro" id="IPR027417">
    <property type="entry name" value="P-loop_NTPase"/>
</dbReference>
<feature type="region of interest" description="Disordered" evidence="17">
    <location>
        <begin position="900"/>
        <end position="939"/>
    </location>
</feature>
<dbReference type="SMART" id="SM00490">
    <property type="entry name" value="HELICc"/>
    <property type="match status" value="1"/>
</dbReference>
<organism evidence="21">
    <name type="scientific">candidate division CPR3 bacterium</name>
    <dbReference type="NCBI Taxonomy" id="2268181"/>
    <lineage>
        <taxon>Bacteria</taxon>
        <taxon>Bacteria division CPR3</taxon>
    </lineage>
</organism>
<dbReference type="InterPro" id="IPR044722">
    <property type="entry name" value="SecA_SF2_C"/>
</dbReference>
<dbReference type="Pfam" id="PF07517">
    <property type="entry name" value="SecA_DEAD"/>
    <property type="match status" value="1"/>
</dbReference>
<dbReference type="InterPro" id="IPR011130">
    <property type="entry name" value="SecA_preprotein_X-link_dom"/>
</dbReference>
<reference evidence="21" key="1">
    <citation type="journal article" date="2020" name="mSystems">
        <title>Genome- and Community-Level Interaction Insights into Carbon Utilization and Element Cycling Functions of Hydrothermarchaeota in Hydrothermal Sediment.</title>
        <authorList>
            <person name="Zhou Z."/>
            <person name="Liu Y."/>
            <person name="Xu W."/>
            <person name="Pan J."/>
            <person name="Luo Z.H."/>
            <person name="Li M."/>
        </authorList>
    </citation>
    <scope>NUCLEOTIDE SEQUENCE [LARGE SCALE GENOMIC DNA]</scope>
    <source>
        <strain evidence="21">SpSt-757</strain>
    </source>
</reference>
<evidence type="ECO:0000256" key="4">
    <source>
        <dbReference type="ARBA" id="ARBA00022448"/>
    </source>
</evidence>
<dbReference type="CDD" id="cd17928">
    <property type="entry name" value="DEXDc_SecA"/>
    <property type="match status" value="1"/>
</dbReference>
<evidence type="ECO:0000313" key="21">
    <source>
        <dbReference type="EMBL" id="HFZ09394.1"/>
    </source>
</evidence>
<dbReference type="SUPFAM" id="SSF52540">
    <property type="entry name" value="P-loop containing nucleoside triphosphate hydrolases"/>
    <property type="match status" value="2"/>
</dbReference>
<dbReference type="SUPFAM" id="SSF81886">
    <property type="entry name" value="Helical scaffold and wing domains of SecA"/>
    <property type="match status" value="1"/>
</dbReference>
<dbReference type="EMBL" id="DTGG01000141">
    <property type="protein sequence ID" value="HFZ09394.1"/>
    <property type="molecule type" value="Genomic_DNA"/>
</dbReference>
<keyword evidence="6 15" id="KW-0963">Cytoplasm</keyword>
<comment type="subunit">
    <text evidence="15">Monomer and homodimer. Part of the essential Sec protein translocation apparatus which comprises SecA, SecYEG and auxiliary proteins SecDF. Other proteins may also be involved.</text>
</comment>
<feature type="domain" description="SecA family profile" evidence="20">
    <location>
        <begin position="1"/>
        <end position="638"/>
    </location>
</feature>
<feature type="domain" description="Helicase C-terminal" evidence="19">
    <location>
        <begin position="421"/>
        <end position="654"/>
    </location>
</feature>
<dbReference type="InterPro" id="IPR014001">
    <property type="entry name" value="Helicase_ATP-bd"/>
</dbReference>
<keyword evidence="8 15" id="KW-0547">Nucleotide-binding</keyword>
<dbReference type="GO" id="GO:0005886">
    <property type="term" value="C:plasma membrane"/>
    <property type="evidence" value="ECO:0007669"/>
    <property type="project" value="UniProtKB-SubCell"/>
</dbReference>
<keyword evidence="12 15" id="KW-1278">Translocase</keyword>
<dbReference type="GO" id="GO:0031522">
    <property type="term" value="C:cell envelope Sec protein transport complex"/>
    <property type="evidence" value="ECO:0007669"/>
    <property type="project" value="UniProtKB-ARBA"/>
</dbReference>
<dbReference type="CDD" id="cd18803">
    <property type="entry name" value="SF2_C_secA"/>
    <property type="match status" value="1"/>
</dbReference>
<dbReference type="GO" id="GO:0043952">
    <property type="term" value="P:protein transport by the Sec complex"/>
    <property type="evidence" value="ECO:0007669"/>
    <property type="project" value="TreeGrafter"/>
</dbReference>
<feature type="binding site" evidence="15">
    <location>
        <begin position="103"/>
        <end position="107"/>
    </location>
    <ligand>
        <name>ATP</name>
        <dbReference type="ChEBI" id="CHEBI:30616"/>
    </ligand>
</feature>
<dbReference type="FunFam" id="3.40.50.300:FF:000113">
    <property type="entry name" value="Preprotein translocase subunit SecA"/>
    <property type="match status" value="1"/>
</dbReference>
<dbReference type="Pfam" id="PF21090">
    <property type="entry name" value="P-loop_SecA"/>
    <property type="match status" value="1"/>
</dbReference>
<dbReference type="GO" id="GO:0065002">
    <property type="term" value="P:intracellular protein transmembrane transport"/>
    <property type="evidence" value="ECO:0007669"/>
    <property type="project" value="UniProtKB-UniRule"/>
</dbReference>
<dbReference type="Gene3D" id="3.40.50.300">
    <property type="entry name" value="P-loop containing nucleotide triphosphate hydrolases"/>
    <property type="match status" value="2"/>
</dbReference>
<dbReference type="AlphaFoldDB" id="A0A7V3JAQ9"/>
<feature type="compositionally biased region" description="Low complexity" evidence="17">
    <location>
        <begin position="523"/>
        <end position="556"/>
    </location>
</feature>
<keyword evidence="9" id="KW-0862">Zinc</keyword>
<dbReference type="PROSITE" id="PS01312">
    <property type="entry name" value="SECA"/>
    <property type="match status" value="1"/>
</dbReference>
<feature type="binding site" evidence="15">
    <location>
        <position position="85"/>
    </location>
    <ligand>
        <name>ATP</name>
        <dbReference type="ChEBI" id="CHEBI:30616"/>
    </ligand>
</feature>
<evidence type="ECO:0000256" key="11">
    <source>
        <dbReference type="ARBA" id="ARBA00022927"/>
    </source>
</evidence>
<evidence type="ECO:0000259" key="20">
    <source>
        <dbReference type="PROSITE" id="PS51196"/>
    </source>
</evidence>
<dbReference type="PROSITE" id="PS51196">
    <property type="entry name" value="SECA_MOTOR_DEAD"/>
    <property type="match status" value="1"/>
</dbReference>
<dbReference type="InterPro" id="IPR000185">
    <property type="entry name" value="SecA"/>
</dbReference>
<dbReference type="Gene3D" id="3.90.1440.10">
    <property type="entry name" value="SecA, preprotein cross-linking domain"/>
    <property type="match status" value="1"/>
</dbReference>
<comment type="catalytic activity">
    <reaction evidence="15">
        <text>ATP + H2O + cellular proteinSide 1 = ADP + phosphate + cellular proteinSide 2.</text>
        <dbReference type="EC" id="7.4.2.8"/>
    </reaction>
</comment>
<evidence type="ECO:0000256" key="8">
    <source>
        <dbReference type="ARBA" id="ARBA00022741"/>
    </source>
</evidence>
<evidence type="ECO:0000256" key="13">
    <source>
        <dbReference type="ARBA" id="ARBA00023010"/>
    </source>
</evidence>
<dbReference type="FunFam" id="3.90.1440.10:FF:000002">
    <property type="entry name" value="Protein translocase subunit SecA"/>
    <property type="match status" value="1"/>
</dbReference>
<protein>
    <recommendedName>
        <fullName evidence="15 16">Protein translocase subunit SecA</fullName>
        <ecNumber evidence="15">7.4.2.8</ecNumber>
    </recommendedName>
</protein>
<evidence type="ECO:0000256" key="14">
    <source>
        <dbReference type="ARBA" id="ARBA00023136"/>
    </source>
</evidence>
<keyword evidence="4 15" id="KW-0813">Transport</keyword>
<dbReference type="Pfam" id="PF02810">
    <property type="entry name" value="SEC-C"/>
    <property type="match status" value="1"/>
</dbReference>
<dbReference type="NCBIfam" id="TIGR00963">
    <property type="entry name" value="secA"/>
    <property type="match status" value="1"/>
</dbReference>
<dbReference type="InterPro" id="IPR036670">
    <property type="entry name" value="SecA_X-link_sf"/>
</dbReference>
<evidence type="ECO:0000256" key="16">
    <source>
        <dbReference type="RuleBase" id="RU003874"/>
    </source>
</evidence>
<evidence type="ECO:0000256" key="3">
    <source>
        <dbReference type="ARBA" id="ARBA00007650"/>
    </source>
</evidence>
<accession>A0A7V3JAQ9</accession>
<dbReference type="InterPro" id="IPR001650">
    <property type="entry name" value="Helicase_C-like"/>
</dbReference>
<dbReference type="FunFam" id="3.40.50.300:FF:000334">
    <property type="entry name" value="Protein translocase subunit SecA"/>
    <property type="match status" value="1"/>
</dbReference>
<dbReference type="HAMAP" id="MF_01382">
    <property type="entry name" value="SecA"/>
    <property type="match status" value="1"/>
</dbReference>
<comment type="function">
    <text evidence="15">Part of the Sec protein translocase complex. Interacts with the SecYEG preprotein conducting channel. Has a central role in coupling the hydrolysis of ATP to the transfer of proteins into and across the cell membrane, serving as an ATP-driven molecular motor driving the stepwise translocation of polypeptide chains across the membrane.</text>
</comment>
<dbReference type="InterPro" id="IPR020937">
    <property type="entry name" value="SecA_CS"/>
</dbReference>
<keyword evidence="11 15" id="KW-0653">Protein transport</keyword>
<dbReference type="InterPro" id="IPR036266">
    <property type="entry name" value="SecA_Wing/Scaffold_sf"/>
</dbReference>
<comment type="similarity">
    <text evidence="3 15 16">Belongs to the SecA family.</text>
</comment>
<feature type="binding site" evidence="15">
    <location>
        <position position="511"/>
    </location>
    <ligand>
        <name>ATP</name>
        <dbReference type="ChEBI" id="CHEBI:30616"/>
    </ligand>
</feature>
<evidence type="ECO:0000256" key="5">
    <source>
        <dbReference type="ARBA" id="ARBA00022475"/>
    </source>
</evidence>
<comment type="cofactor">
    <cofactor evidence="1">
        <name>Zn(2+)</name>
        <dbReference type="ChEBI" id="CHEBI:29105"/>
    </cofactor>
</comment>
<evidence type="ECO:0000256" key="7">
    <source>
        <dbReference type="ARBA" id="ARBA00022723"/>
    </source>
</evidence>
<keyword evidence="5 15" id="KW-1003">Cell membrane</keyword>
<dbReference type="InterPro" id="IPR014018">
    <property type="entry name" value="SecA_motor_DEAD"/>
</dbReference>
<dbReference type="SMART" id="SM00957">
    <property type="entry name" value="SecA_DEAD"/>
    <property type="match status" value="1"/>
</dbReference>
<dbReference type="Gene3D" id="3.10.450.50">
    <property type="match status" value="1"/>
</dbReference>
<dbReference type="InterPro" id="IPR011116">
    <property type="entry name" value="SecA_Wing/Scaffold"/>
</dbReference>
<dbReference type="GO" id="GO:0005829">
    <property type="term" value="C:cytosol"/>
    <property type="evidence" value="ECO:0007669"/>
    <property type="project" value="TreeGrafter"/>
</dbReference>
<evidence type="ECO:0000259" key="19">
    <source>
        <dbReference type="PROSITE" id="PS51194"/>
    </source>
</evidence>
<keyword evidence="13 15" id="KW-0811">Translocation</keyword>
<dbReference type="GO" id="GO:0005524">
    <property type="term" value="F:ATP binding"/>
    <property type="evidence" value="ECO:0007669"/>
    <property type="project" value="UniProtKB-UniRule"/>
</dbReference>
<sequence length="939" mass="106698">MLNFLGKLFDSNEKELNKLKPLVSQINSLEPQFEKLKDDQLKEKTKEFKERLQKGETLDDLLPEAFAAVREAAKRTLGQRHFDVQLMGGIVLHQGKIAEMKTGEGKTLVATLPLYLNALTGKGCHLVTVNDFLAKRDTQWMGPIYALLGLSVGCIGHEKSYLFEWREKEIKFGEEFNLKPCTRKEAYQADITYGQNNEFGFDYLRDNMVYDLNDIVQRGHYFAIVDEVDSILIDEARTPLIISAPAEESARLYQTFARLVPRLKENVDFNVDEKMRAVTLTDEGISKVEKALGMKNLYTEGGVTLVHYLENALKAMCLFKKDKDYVVKDGEIIIVDEFTGRLLHGRRYSEGLHQAIEAKEGVEVKRESDTLATISFQNYFRMYEKLAGMTGTAATEAEEFYKIYKLDVVIIPTNRPLIRNNLPDKIYKTEEAKFRAVVSDIKQRHEKGQPVLVGTISIEKNEMLSELLKREGVPHEVLNAKNHEREAKIIAEAGKKGAVTVATNMAGRGVDIILGGTPPPAQPSNNSQQSTNNNQQTTANSQQSTINSQQSTVNSQRSRWQKEHEEIVKLGGLHVIGTERHESRRIDNQLRGRAGRQGDPGSSQFYVSLEDDLMRIFGGERIKKMMEFMKLPDDVPIEHNLISKSIEQAQKKVEGYNFDIRKHLIEYDDVMNKQREVVYKKRREILAKENLKDDILGIIEENIRNFCSMHLGSDQKEIFESVRAILPKTPFVDKELERLKNSSGEILVENLVELARKAYEEKEKELGADILRQIERIIYLRTMDTLWVQHLNAMEELREGIGLRGWGQRDPLVEYKYEAYNLFKRYLTAVSSQIANIIYKVEVKMPVAGEFERRPIEERGADERLAAGTFSGLERQQGRGLGIPRPISEASAGIMGEGPTIAERAGIGREPVVRQTPKVGRNDPCPCGSGKKFKKCHGR</sequence>
<feature type="compositionally biased region" description="Basic and acidic residues" evidence="17">
    <location>
        <begin position="579"/>
        <end position="590"/>
    </location>
</feature>
<dbReference type="Pfam" id="PF01043">
    <property type="entry name" value="SecA_PP_bind"/>
    <property type="match status" value="1"/>
</dbReference>
<dbReference type="PRINTS" id="PR00906">
    <property type="entry name" value="SECA"/>
</dbReference>
<evidence type="ECO:0000256" key="9">
    <source>
        <dbReference type="ARBA" id="ARBA00022833"/>
    </source>
</evidence>
<evidence type="ECO:0000256" key="6">
    <source>
        <dbReference type="ARBA" id="ARBA00022490"/>
    </source>
</evidence>
<dbReference type="PANTHER" id="PTHR30612">
    <property type="entry name" value="SECA INNER MEMBRANE COMPONENT OF SEC PROTEIN SECRETION SYSTEM"/>
    <property type="match status" value="1"/>
</dbReference>
<keyword evidence="7" id="KW-0479">Metal-binding</keyword>
<comment type="caution">
    <text evidence="21">The sequence shown here is derived from an EMBL/GenBank/DDBJ whole genome shotgun (WGS) entry which is preliminary data.</text>
</comment>
<feature type="domain" description="Helicase ATP-binding" evidence="18">
    <location>
        <begin position="87"/>
        <end position="264"/>
    </location>
</feature>
<dbReference type="InterPro" id="IPR004027">
    <property type="entry name" value="SEC_C_motif"/>
</dbReference>
<gene>
    <name evidence="15 21" type="primary">secA</name>
    <name evidence="21" type="ORF">ENV41_04625</name>
</gene>
<dbReference type="PANTHER" id="PTHR30612:SF0">
    <property type="entry name" value="CHLOROPLAST PROTEIN-TRANSPORTING ATPASE"/>
    <property type="match status" value="1"/>
</dbReference>
<evidence type="ECO:0000256" key="15">
    <source>
        <dbReference type="HAMAP-Rule" id="MF_01382"/>
    </source>
</evidence>
<dbReference type="Pfam" id="PF07516">
    <property type="entry name" value="SecA_SW"/>
    <property type="match status" value="1"/>
</dbReference>
<proteinExistence type="inferred from homology"/>
<dbReference type="PROSITE" id="PS51192">
    <property type="entry name" value="HELICASE_ATP_BIND_1"/>
    <property type="match status" value="1"/>
</dbReference>
<evidence type="ECO:0000256" key="17">
    <source>
        <dbReference type="SAM" id="MobiDB-lite"/>
    </source>
</evidence>
<evidence type="ECO:0000256" key="2">
    <source>
        <dbReference type="ARBA" id="ARBA00004170"/>
    </source>
</evidence>
<dbReference type="InterPro" id="IPR011115">
    <property type="entry name" value="SecA_DEAD"/>
</dbReference>
<feature type="region of interest" description="Disordered" evidence="17">
    <location>
        <begin position="510"/>
        <end position="560"/>
    </location>
</feature>
<evidence type="ECO:0000256" key="12">
    <source>
        <dbReference type="ARBA" id="ARBA00022967"/>
    </source>
</evidence>
<keyword evidence="14 15" id="KW-0472">Membrane</keyword>
<evidence type="ECO:0000256" key="10">
    <source>
        <dbReference type="ARBA" id="ARBA00022840"/>
    </source>
</evidence>
<evidence type="ECO:0000256" key="1">
    <source>
        <dbReference type="ARBA" id="ARBA00001947"/>
    </source>
</evidence>
<evidence type="ECO:0000259" key="18">
    <source>
        <dbReference type="PROSITE" id="PS51192"/>
    </source>
</evidence>
<feature type="region of interest" description="Disordered" evidence="17">
    <location>
        <begin position="579"/>
        <end position="603"/>
    </location>
</feature>
<dbReference type="EC" id="7.4.2.8" evidence="15"/>
<comment type="subcellular location">
    <subcellularLocation>
        <location evidence="15">Cell membrane</location>
        <topology evidence="15">Peripheral membrane protein</topology>
        <orientation evidence="15">Cytoplasmic side</orientation>
    </subcellularLocation>
    <subcellularLocation>
        <location evidence="15">Cytoplasm</location>
    </subcellularLocation>
    <subcellularLocation>
        <location evidence="2">Membrane</location>
        <topology evidence="2">Peripheral membrane protein</topology>
    </subcellularLocation>
    <text evidence="15">Distribution is 50-50.</text>
</comment>
<dbReference type="PROSITE" id="PS51194">
    <property type="entry name" value="HELICASE_CTER"/>
    <property type="match status" value="1"/>
</dbReference>
<dbReference type="GO" id="GO:0017038">
    <property type="term" value="P:protein import"/>
    <property type="evidence" value="ECO:0007669"/>
    <property type="project" value="InterPro"/>
</dbReference>
<dbReference type="GO" id="GO:0046872">
    <property type="term" value="F:metal ion binding"/>
    <property type="evidence" value="ECO:0007669"/>
    <property type="project" value="UniProtKB-KW"/>
</dbReference>
<dbReference type="SMART" id="SM00958">
    <property type="entry name" value="SecA_PP_bind"/>
    <property type="match status" value="1"/>
</dbReference>
<dbReference type="GO" id="GO:0006605">
    <property type="term" value="P:protein targeting"/>
    <property type="evidence" value="ECO:0007669"/>
    <property type="project" value="UniProtKB-UniRule"/>
</dbReference>
<dbReference type="SUPFAM" id="SSF81767">
    <property type="entry name" value="Pre-protein crosslinking domain of SecA"/>
    <property type="match status" value="1"/>
</dbReference>
<keyword evidence="10 15" id="KW-0067">ATP-binding</keyword>
<dbReference type="Gene3D" id="1.10.3060.10">
    <property type="entry name" value="Helical scaffold and wing domains of SecA"/>
    <property type="match status" value="1"/>
</dbReference>